<keyword evidence="2 4" id="KW-0560">Oxidoreductase</keyword>
<dbReference type="SUPFAM" id="SSF52283">
    <property type="entry name" value="Formate/glycerate dehydrogenase catalytic domain-like"/>
    <property type="match status" value="1"/>
</dbReference>
<evidence type="ECO:0000256" key="2">
    <source>
        <dbReference type="ARBA" id="ARBA00023002"/>
    </source>
</evidence>
<feature type="domain" description="D-isomer specific 2-hydroxyacid dehydrogenase NAD-binding" evidence="6">
    <location>
        <begin position="115"/>
        <end position="291"/>
    </location>
</feature>
<evidence type="ECO:0000259" key="6">
    <source>
        <dbReference type="Pfam" id="PF02826"/>
    </source>
</evidence>
<dbReference type="PANTHER" id="PTHR43761:SF1">
    <property type="entry name" value="D-ISOMER SPECIFIC 2-HYDROXYACID DEHYDROGENASE CATALYTIC DOMAIN-CONTAINING PROTEIN-RELATED"/>
    <property type="match status" value="1"/>
</dbReference>
<dbReference type="SUPFAM" id="SSF51735">
    <property type="entry name" value="NAD(P)-binding Rossmann-fold domains"/>
    <property type="match status" value="1"/>
</dbReference>
<reference evidence="7" key="1">
    <citation type="journal article" date="2022" name="Int. J. Syst. Evol. Microbiol.">
        <title>A novel species of lactic acid bacteria, Ligilactobacillus pabuli sp. nov., isolated from alfalfa silage.</title>
        <authorList>
            <person name="Tohno M."/>
            <person name="Tanizawa Y."/>
            <person name="Sawada H."/>
            <person name="Sakamoto M."/>
            <person name="Ohkuma M."/>
            <person name="Kobayashi H."/>
        </authorList>
    </citation>
    <scope>NUCLEOTIDE SEQUENCE</scope>
    <source>
        <strain evidence="7">AF129</strain>
    </source>
</reference>
<keyword evidence="8" id="KW-1185">Reference proteome</keyword>
<dbReference type="PANTHER" id="PTHR43761">
    <property type="entry name" value="D-ISOMER SPECIFIC 2-HYDROXYACID DEHYDROGENASE FAMILY PROTEIN (AFU_ORTHOLOGUE AFUA_1G13630)"/>
    <property type="match status" value="1"/>
</dbReference>
<dbReference type="Proteomes" id="UP001055149">
    <property type="component" value="Unassembled WGS sequence"/>
</dbReference>
<comment type="similarity">
    <text evidence="1 4">Belongs to the D-isomer specific 2-hydroxyacid dehydrogenase family.</text>
</comment>
<gene>
    <name evidence="7" type="ORF">LPAF129_16880</name>
</gene>
<dbReference type="Pfam" id="PF02826">
    <property type="entry name" value="2-Hacid_dh_C"/>
    <property type="match status" value="1"/>
</dbReference>
<evidence type="ECO:0000313" key="8">
    <source>
        <dbReference type="Proteomes" id="UP001055149"/>
    </source>
</evidence>
<dbReference type="EMBL" id="BQXH01000017">
    <property type="protein sequence ID" value="GKS82002.1"/>
    <property type="molecule type" value="Genomic_DNA"/>
</dbReference>
<evidence type="ECO:0000256" key="1">
    <source>
        <dbReference type="ARBA" id="ARBA00005854"/>
    </source>
</evidence>
<proteinExistence type="inferred from homology"/>
<evidence type="ECO:0000256" key="4">
    <source>
        <dbReference type="RuleBase" id="RU003719"/>
    </source>
</evidence>
<dbReference type="RefSeq" id="WP_244056136.1">
    <property type="nucleotide sequence ID" value="NZ_BQXH01000017.1"/>
</dbReference>
<comment type="caution">
    <text evidence="7">The sequence shown here is derived from an EMBL/GenBank/DDBJ whole genome shotgun (WGS) entry which is preliminary data.</text>
</comment>
<dbReference type="Pfam" id="PF00389">
    <property type="entry name" value="2-Hacid_dh"/>
    <property type="match status" value="1"/>
</dbReference>
<sequence length="325" mass="35696">MTKIVIADFKDSLMPTHELERAILTAGLPGAEVVVYEYDPGKQAEFSRVLHDATALLTGFIPVDAQLLAAAPNLRLVSVNATGYDNVDLNAARARQVKVCCVGEYCTEDVAEFTIAQMLTLVKNIRPYIHTVESRKEWAYDYPACNPRLSEMTLGIFGLGKIWACVARKALALGMHVLAYDPETIQQVAGVEMCATPAPLLQQADVISNHMNLNATNVAFFDQACFAQMEHHPYFLNMARGASVVEADLISALNEGQLRGAALDVLADEHPQLADHPLLGRENVLVTPHAAFYSQTSLRKLQEISCKNIVHYLTGQPEAVFKFVN</sequence>
<dbReference type="InterPro" id="IPR006140">
    <property type="entry name" value="D-isomer_DH_NAD-bd"/>
</dbReference>
<name>A0ABQ5JIX2_9LACO</name>
<evidence type="ECO:0000313" key="7">
    <source>
        <dbReference type="EMBL" id="GKS82002.1"/>
    </source>
</evidence>
<feature type="domain" description="D-isomer specific 2-hydroxyacid dehydrogenase catalytic" evidence="5">
    <location>
        <begin position="21"/>
        <end position="317"/>
    </location>
</feature>
<evidence type="ECO:0000256" key="3">
    <source>
        <dbReference type="ARBA" id="ARBA00023027"/>
    </source>
</evidence>
<dbReference type="InterPro" id="IPR006139">
    <property type="entry name" value="D-isomer_2_OHA_DH_cat_dom"/>
</dbReference>
<organism evidence="7 8">
    <name type="scientific">Ligilactobacillus pabuli</name>
    <dbReference type="NCBI Taxonomy" id="2886039"/>
    <lineage>
        <taxon>Bacteria</taxon>
        <taxon>Bacillati</taxon>
        <taxon>Bacillota</taxon>
        <taxon>Bacilli</taxon>
        <taxon>Lactobacillales</taxon>
        <taxon>Lactobacillaceae</taxon>
        <taxon>Ligilactobacillus</taxon>
    </lineage>
</organism>
<dbReference type="Gene3D" id="3.40.50.720">
    <property type="entry name" value="NAD(P)-binding Rossmann-like Domain"/>
    <property type="match status" value="2"/>
</dbReference>
<dbReference type="InterPro" id="IPR036291">
    <property type="entry name" value="NAD(P)-bd_dom_sf"/>
</dbReference>
<dbReference type="InterPro" id="IPR050418">
    <property type="entry name" value="D-iso_2-hydroxyacid_DH_PdxB"/>
</dbReference>
<keyword evidence="3" id="KW-0520">NAD</keyword>
<accession>A0ABQ5JIX2</accession>
<evidence type="ECO:0000259" key="5">
    <source>
        <dbReference type="Pfam" id="PF00389"/>
    </source>
</evidence>
<protein>
    <submittedName>
        <fullName evidence="7">Lactate dehydrogenase</fullName>
    </submittedName>
</protein>